<evidence type="ECO:0000313" key="1">
    <source>
        <dbReference type="EMBL" id="MCT7977034.1"/>
    </source>
</evidence>
<comment type="caution">
    <text evidence="1">The sequence shown here is derived from an EMBL/GenBank/DDBJ whole genome shotgun (WGS) entry which is preliminary data.</text>
</comment>
<dbReference type="RefSeq" id="WP_261234725.1">
    <property type="nucleotide sequence ID" value="NZ_JAMXFA010000005.1"/>
</dbReference>
<gene>
    <name evidence="1" type="ORF">NG792_04745</name>
</gene>
<organism evidence="1 2">
    <name type="scientific">Laspinema olomoucense D3b</name>
    <dbReference type="NCBI Taxonomy" id="2953688"/>
    <lineage>
        <taxon>Bacteria</taxon>
        <taxon>Bacillati</taxon>
        <taxon>Cyanobacteriota</taxon>
        <taxon>Cyanophyceae</taxon>
        <taxon>Oscillatoriophycideae</taxon>
        <taxon>Oscillatoriales</taxon>
        <taxon>Laspinemataceae</taxon>
        <taxon>Laspinema</taxon>
        <taxon>Laspinema olomoucense</taxon>
    </lineage>
</organism>
<dbReference type="Proteomes" id="UP001525961">
    <property type="component" value="Unassembled WGS sequence"/>
</dbReference>
<proteinExistence type="predicted"/>
<reference evidence="1 2" key="1">
    <citation type="journal article" date="2022" name="Front. Microbiol.">
        <title>High genomic differentiation and limited gene flow indicate recent cryptic speciation within the genus Laspinema (cyanobacteria).</title>
        <authorList>
            <person name="Stanojkovic A."/>
            <person name="Skoupy S."/>
            <person name="Skaloud P."/>
            <person name="Dvorak P."/>
        </authorList>
    </citation>
    <scope>NUCLEOTIDE SEQUENCE [LARGE SCALE GENOMIC DNA]</scope>
    <source>
        <strain evidence="1 2">D3b</strain>
    </source>
</reference>
<dbReference type="EMBL" id="JAMXFA010000005">
    <property type="protein sequence ID" value="MCT7977034.1"/>
    <property type="molecule type" value="Genomic_DNA"/>
</dbReference>
<keyword evidence="2" id="KW-1185">Reference proteome</keyword>
<accession>A0ABT2N2W3</accession>
<dbReference type="Pfam" id="PF23856">
    <property type="entry name" value="DUF7219"/>
    <property type="match status" value="1"/>
</dbReference>
<name>A0ABT2N2W3_9CYAN</name>
<protein>
    <submittedName>
        <fullName evidence="1">Uncharacterized protein</fullName>
    </submittedName>
</protein>
<dbReference type="InterPro" id="IPR055643">
    <property type="entry name" value="DUF7219"/>
</dbReference>
<evidence type="ECO:0000313" key="2">
    <source>
        <dbReference type="Proteomes" id="UP001525961"/>
    </source>
</evidence>
<sequence length="96" mass="10817">MLLAFLGDNYHIQEAIAVNKMRWEGSAMTAHFQFIDSPNHAHGNRDAEQLIFHQNLQKFSNRVSILSSLATGGKISLEDAFAKMNSLWEELSETVP</sequence>